<comment type="catalytic activity">
    <reaction evidence="7">
        <text>alpha-D-mannose 1-phosphate + GTP + H(+) = GDP-alpha-D-mannose + diphosphate</text>
        <dbReference type="Rhea" id="RHEA:15229"/>
        <dbReference type="ChEBI" id="CHEBI:15378"/>
        <dbReference type="ChEBI" id="CHEBI:33019"/>
        <dbReference type="ChEBI" id="CHEBI:37565"/>
        <dbReference type="ChEBI" id="CHEBI:57527"/>
        <dbReference type="ChEBI" id="CHEBI:58409"/>
        <dbReference type="EC" id="2.7.7.13"/>
    </reaction>
</comment>
<dbReference type="PANTHER" id="PTHR46390">
    <property type="entry name" value="MANNOSE-1-PHOSPHATE GUANYLYLTRANSFERASE"/>
    <property type="match status" value="1"/>
</dbReference>
<dbReference type="SUPFAM" id="SSF53448">
    <property type="entry name" value="Nucleotide-diphospho-sugar transferases"/>
    <property type="match status" value="1"/>
</dbReference>
<keyword evidence="4 9" id="KW-0548">Nucleotidyltransferase</keyword>
<evidence type="ECO:0000256" key="7">
    <source>
        <dbReference type="ARBA" id="ARBA00047343"/>
    </source>
</evidence>
<dbReference type="InterPro" id="IPR005835">
    <property type="entry name" value="NTP_transferase_dom"/>
</dbReference>
<evidence type="ECO:0000313" key="9">
    <source>
        <dbReference type="EMBL" id="EEK16582.1"/>
    </source>
</evidence>
<dbReference type="InterPro" id="IPR049577">
    <property type="entry name" value="GMPP_N"/>
</dbReference>
<dbReference type="eggNOG" id="COG0836">
    <property type="taxonomic scope" value="Bacteria"/>
</dbReference>
<dbReference type="Proteomes" id="UP000003303">
    <property type="component" value="Unassembled WGS sequence"/>
</dbReference>
<dbReference type="GO" id="GO:0004475">
    <property type="term" value="F:mannose-1-phosphate guanylyltransferase (GTP) activity"/>
    <property type="evidence" value="ECO:0007669"/>
    <property type="project" value="UniProtKB-EC"/>
</dbReference>
<evidence type="ECO:0000256" key="6">
    <source>
        <dbReference type="ARBA" id="ARBA00023134"/>
    </source>
</evidence>
<name>C2MCF6_9PORP</name>
<accession>C2MCF6</accession>
<comment type="caution">
    <text evidence="9">The sequence shown here is derived from an EMBL/GenBank/DDBJ whole genome shotgun (WGS) entry which is preliminary data.</text>
</comment>
<dbReference type="Pfam" id="PF00483">
    <property type="entry name" value="NTP_transferase"/>
    <property type="match status" value="1"/>
</dbReference>
<dbReference type="SUPFAM" id="SSF159283">
    <property type="entry name" value="Guanosine diphospho-D-mannose pyrophosphorylase/mannose-6-phosphate isomerase linker domain"/>
    <property type="match status" value="1"/>
</dbReference>
<dbReference type="InterPro" id="IPR029044">
    <property type="entry name" value="Nucleotide-diphossugar_trans"/>
</dbReference>
<keyword evidence="6" id="KW-0342">GTP-binding</keyword>
<dbReference type="Gene3D" id="3.90.550.10">
    <property type="entry name" value="Spore Coat Polysaccharide Biosynthesis Protein SpsA, Chain A"/>
    <property type="match status" value="1"/>
</dbReference>
<dbReference type="EMBL" id="ACLR01000176">
    <property type="protein sequence ID" value="EEK16582.1"/>
    <property type="molecule type" value="Genomic_DNA"/>
</dbReference>
<keyword evidence="3 9" id="KW-0808">Transferase</keyword>
<evidence type="ECO:0000256" key="4">
    <source>
        <dbReference type="ARBA" id="ARBA00022695"/>
    </source>
</evidence>
<proteinExistence type="inferred from homology"/>
<evidence type="ECO:0000256" key="2">
    <source>
        <dbReference type="ARBA" id="ARBA00012387"/>
    </source>
</evidence>
<dbReference type="InterPro" id="IPR051161">
    <property type="entry name" value="Mannose-6P_isomerase_type2"/>
</dbReference>
<gene>
    <name evidence="9" type="primary">manC</name>
    <name evidence="9" type="ORF">PORUE0001_1271</name>
</gene>
<organism evidence="9 10">
    <name type="scientific">Porphyromonas uenonis 60-3</name>
    <dbReference type="NCBI Taxonomy" id="596327"/>
    <lineage>
        <taxon>Bacteria</taxon>
        <taxon>Pseudomonadati</taxon>
        <taxon>Bacteroidota</taxon>
        <taxon>Bacteroidia</taxon>
        <taxon>Bacteroidales</taxon>
        <taxon>Porphyromonadaceae</taxon>
        <taxon>Porphyromonas</taxon>
    </lineage>
</organism>
<evidence type="ECO:0000256" key="1">
    <source>
        <dbReference type="ARBA" id="ARBA00006115"/>
    </source>
</evidence>
<dbReference type="AlphaFoldDB" id="C2MCF6"/>
<keyword evidence="10" id="KW-1185">Reference proteome</keyword>
<protein>
    <recommendedName>
        <fullName evidence="2">mannose-1-phosphate guanylyltransferase</fullName>
        <ecNumber evidence="2">2.7.7.13</ecNumber>
    </recommendedName>
</protein>
<dbReference type="GO" id="GO:0016853">
    <property type="term" value="F:isomerase activity"/>
    <property type="evidence" value="ECO:0007669"/>
    <property type="project" value="UniProtKB-KW"/>
</dbReference>
<dbReference type="EC" id="2.7.7.13" evidence="2"/>
<dbReference type="GO" id="GO:0005525">
    <property type="term" value="F:GTP binding"/>
    <property type="evidence" value="ECO:0007669"/>
    <property type="project" value="UniProtKB-KW"/>
</dbReference>
<dbReference type="PANTHER" id="PTHR46390:SF1">
    <property type="entry name" value="MANNOSE-1-PHOSPHATE GUANYLYLTRANSFERASE"/>
    <property type="match status" value="1"/>
</dbReference>
<evidence type="ECO:0000313" key="10">
    <source>
        <dbReference type="Proteomes" id="UP000003303"/>
    </source>
</evidence>
<dbReference type="GO" id="GO:0009298">
    <property type="term" value="P:GDP-mannose biosynthetic process"/>
    <property type="evidence" value="ECO:0007669"/>
    <property type="project" value="TreeGrafter"/>
</dbReference>
<reference evidence="9 10" key="1">
    <citation type="submission" date="2009-04" db="EMBL/GenBank/DDBJ databases">
        <authorList>
            <person name="Sebastian Y."/>
            <person name="Madupu R."/>
            <person name="Durkin A.S."/>
            <person name="Torralba M."/>
            <person name="Methe B."/>
            <person name="Sutton G.G."/>
            <person name="Strausberg R.L."/>
            <person name="Nelson K.E."/>
        </authorList>
    </citation>
    <scope>NUCLEOTIDE SEQUENCE [LARGE SCALE GENOMIC DNA]</scope>
    <source>
        <strain evidence="9 10">60-3</strain>
    </source>
</reference>
<evidence type="ECO:0000259" key="8">
    <source>
        <dbReference type="Pfam" id="PF00483"/>
    </source>
</evidence>
<dbReference type="OrthoDB" id="9806359at2"/>
<keyword evidence="9" id="KW-0413">Isomerase</keyword>
<comment type="similarity">
    <text evidence="1">Belongs to the mannose-6-phosphate isomerase type 2 family.</text>
</comment>
<dbReference type="STRING" id="596327.PORUE0001_1271"/>
<evidence type="ECO:0000256" key="5">
    <source>
        <dbReference type="ARBA" id="ARBA00022741"/>
    </source>
</evidence>
<dbReference type="RefSeq" id="WP_007365591.1">
    <property type="nucleotide sequence ID" value="NZ_ACLR01000176.1"/>
</dbReference>
<dbReference type="CDD" id="cd02509">
    <property type="entry name" value="GDP-M1P_Guanylyltransferase"/>
    <property type="match status" value="1"/>
</dbReference>
<feature type="domain" description="Nucleotidyl transferase" evidence="8">
    <location>
        <begin position="7"/>
        <end position="289"/>
    </location>
</feature>
<keyword evidence="5" id="KW-0547">Nucleotide-binding</keyword>
<evidence type="ECO:0000256" key="3">
    <source>
        <dbReference type="ARBA" id="ARBA00022679"/>
    </source>
</evidence>
<sequence>MEHYYCVIMSGGVGSRFWPISRQSRPKQFLDFFGTGRSLLQDTYRRFLRIVPEDHIYIVTHADYVDLTLEQLPGLTRDQILTEPLRRNTAPCIAYACYHIQQRDPKASIVVAASDHIIMNEDNFVQTVSQSLHFAALHPYLLTLGIKPTAPETGYGYIQVDSSESPLDGQYHKVKVFTEKPNREMAEIFVSCGEFLWNSGMFVWSVKTILDAFAKYMPEVSRLFTERASDFGTDRERAAIEEIYPYCPSISIDYGVLEKADNVLVTPATFGWADLGTWGALYDQSSKDQTGNVTNHQKTRFYESMNNILYIDDPDLLAVVQGVDDCIIAKHGNVLLICKREAEQSIKNYVTDVEIESGEDYI</sequence>
<dbReference type="FunFam" id="3.90.550.10:FF:000046">
    <property type="entry name" value="Mannose-1-phosphate guanylyltransferase (GDP)"/>
    <property type="match status" value="1"/>
</dbReference>